<feature type="domain" description="FIIND" evidence="8">
    <location>
        <begin position="379"/>
        <end position="660"/>
    </location>
</feature>
<keyword evidence="6" id="KW-0175">Coiled coil</keyword>
<sequence>MYNPTQNKTARASAQATQYALQTCQPTQEALQATQDALQATQNALQATQDALQATQDAHQGRLDALQAFQTTQDDRQARRYAREVTRGANQATQNIHKSTQDALHALRTTQDALQALQEKQDTLGSSLDVRHSLLARQDALQALQETQKKRDALRSRLDVYHSLLARQDALRARQDALQTRRDALKATRDALQETRDTLNRRKWSKQENTGWLVPNTGTITCNTALTAKSEKAVFDHDYHLKSETTSSPSSTVWEVPTTPCKTDQYDVHNPTMEKTATNEEVNKKQTQTETAGLLSDTCAPFLDESAAGSSSLNSESEEIIKHNNMESVLDDDYKLQGTSGSSGLCSRSCLLPCSHSMVSLSKIPCTKNNFTQVNSSPDMLLNEFTPVITDDFDDESYTFQCSCPGLYQCSVTGLVFLMKGEADVVYRTVPWYRRLLTRHHKKPAGPLFDIKCQQQSVCQLCLPHCELISTGGGQFLQVAHVKDDGIEFITPQRITESHVVINITGFSGYGNVKDEDSPPDPVQALVLLFYKLPVDPDLRSILNVLLLPRNIVIRDVQRTRRKLIGDERYIDTPPHCKLLPKQVYTLSTVPEDDLIKVQPKEIDFDDEYHDSYFTSFQVILRIVFRDISLSLKEKSSSICVWEKDLCIFSPTVETINLPPSERLFNIRSCFIEGISGPVLSSLIDKLLEKTAITDPERVEADTMKNKREKARFVIDTVRSKGDDASSELINILRELDKILFKHLRLN</sequence>
<keyword evidence="10" id="KW-1185">Reference proteome</keyword>
<evidence type="ECO:0000256" key="5">
    <source>
        <dbReference type="ARBA" id="ARBA00023198"/>
    </source>
</evidence>
<protein>
    <recommendedName>
        <fullName evidence="11">FIIND domain-containing protein</fullName>
    </recommendedName>
</protein>
<dbReference type="Ensembl" id="ENSONIT00000005164.2">
    <property type="protein sequence ID" value="ENSONIP00000005160.2"/>
    <property type="gene ID" value="ENSONIG00000038137.1"/>
</dbReference>
<evidence type="ECO:0008006" key="11">
    <source>
        <dbReference type="Google" id="ProtNLM"/>
    </source>
</evidence>
<keyword evidence="2" id="KW-0963">Cytoplasm</keyword>
<evidence type="ECO:0000313" key="9">
    <source>
        <dbReference type="Ensembl" id="ENSONIP00000005160.2"/>
    </source>
</evidence>
<dbReference type="Proteomes" id="UP000005207">
    <property type="component" value="Linkage group LG9"/>
</dbReference>
<reference evidence="9" key="2">
    <citation type="submission" date="2025-08" db="UniProtKB">
        <authorList>
            <consortium name="Ensembl"/>
        </authorList>
    </citation>
    <scope>IDENTIFICATION</scope>
</reference>
<dbReference type="HOGENOM" id="CLU_045126_0_0_1"/>
<dbReference type="PROSITE" id="PS50209">
    <property type="entry name" value="CARD"/>
    <property type="match status" value="1"/>
</dbReference>
<dbReference type="Pfam" id="PF13553">
    <property type="entry name" value="FIIND"/>
    <property type="match status" value="1"/>
</dbReference>
<dbReference type="SMART" id="SM00114">
    <property type="entry name" value="CARD"/>
    <property type="match status" value="1"/>
</dbReference>
<reference evidence="9" key="3">
    <citation type="submission" date="2025-09" db="UniProtKB">
        <authorList>
            <consortium name="Ensembl"/>
        </authorList>
    </citation>
    <scope>IDENTIFICATION</scope>
</reference>
<name>I3J8H0_ORENI</name>
<dbReference type="AlphaFoldDB" id="I3J8H0"/>
<dbReference type="eggNOG" id="ENOG502SMD8">
    <property type="taxonomic scope" value="Eukaryota"/>
</dbReference>
<feature type="domain" description="CARD" evidence="7">
    <location>
        <begin position="656"/>
        <end position="747"/>
    </location>
</feature>
<proteinExistence type="predicted"/>
<keyword evidence="5" id="KW-0395">Inflammatory response</keyword>
<feature type="coiled-coil region" evidence="6">
    <location>
        <begin position="31"/>
        <end position="58"/>
    </location>
</feature>
<dbReference type="GO" id="GO:0005829">
    <property type="term" value="C:cytosol"/>
    <property type="evidence" value="ECO:0007669"/>
    <property type="project" value="UniProtKB-SubCell"/>
</dbReference>
<dbReference type="InParanoid" id="I3J8H0"/>
<evidence type="ECO:0000256" key="6">
    <source>
        <dbReference type="SAM" id="Coils"/>
    </source>
</evidence>
<evidence type="ECO:0000259" key="7">
    <source>
        <dbReference type="PROSITE" id="PS50209"/>
    </source>
</evidence>
<dbReference type="GO" id="GO:0045087">
    <property type="term" value="P:innate immune response"/>
    <property type="evidence" value="ECO:0007669"/>
    <property type="project" value="UniProtKB-KW"/>
</dbReference>
<dbReference type="PANTHER" id="PTHR46985">
    <property type="entry name" value="NACHT, LRR AND PYD DOMAINS-CONTAINING PROTEIN 1"/>
    <property type="match status" value="1"/>
</dbReference>
<dbReference type="GO" id="GO:0006954">
    <property type="term" value="P:inflammatory response"/>
    <property type="evidence" value="ECO:0007669"/>
    <property type="project" value="UniProtKB-KW"/>
</dbReference>
<comment type="subcellular location">
    <subcellularLocation>
        <location evidence="1">Cytoplasm</location>
        <location evidence="1">Cytosol</location>
    </subcellularLocation>
</comment>
<evidence type="ECO:0000313" key="10">
    <source>
        <dbReference type="Proteomes" id="UP000005207"/>
    </source>
</evidence>
<dbReference type="InterPro" id="IPR011029">
    <property type="entry name" value="DEATH-like_dom_sf"/>
</dbReference>
<evidence type="ECO:0000256" key="1">
    <source>
        <dbReference type="ARBA" id="ARBA00004514"/>
    </source>
</evidence>
<dbReference type="Gene3D" id="1.10.533.10">
    <property type="entry name" value="Death Domain, Fas"/>
    <property type="match status" value="1"/>
</dbReference>
<dbReference type="InterPro" id="IPR025307">
    <property type="entry name" value="FIIND_dom"/>
</dbReference>
<dbReference type="GeneTree" id="ENSGT00730000111912"/>
<dbReference type="GO" id="GO:0042981">
    <property type="term" value="P:regulation of apoptotic process"/>
    <property type="evidence" value="ECO:0007669"/>
    <property type="project" value="InterPro"/>
</dbReference>
<dbReference type="SUPFAM" id="SSF47986">
    <property type="entry name" value="DEATH domain"/>
    <property type="match status" value="1"/>
</dbReference>
<dbReference type="PANTHER" id="PTHR46985:SF2">
    <property type="entry name" value="APOPTOSIS-ASSOCIATED SPECK-LIKE PROTEIN CONTAINING A CARD"/>
    <property type="match status" value="1"/>
</dbReference>
<evidence type="ECO:0000256" key="3">
    <source>
        <dbReference type="ARBA" id="ARBA00022588"/>
    </source>
</evidence>
<reference evidence="10" key="1">
    <citation type="submission" date="2012-01" db="EMBL/GenBank/DDBJ databases">
        <title>The Genome Sequence of Oreochromis niloticus (Nile Tilapia).</title>
        <authorList>
            <consortium name="Broad Institute Genome Assembly Team"/>
            <consortium name="Broad Institute Sequencing Platform"/>
            <person name="Di Palma F."/>
            <person name="Johnson J."/>
            <person name="Lander E.S."/>
            <person name="Lindblad-Toh K."/>
        </authorList>
    </citation>
    <scope>NUCLEOTIDE SEQUENCE [LARGE SCALE GENOMIC DNA]</scope>
</reference>
<keyword evidence="3" id="KW-0399">Innate immunity</keyword>
<dbReference type="Pfam" id="PF23679">
    <property type="entry name" value="UPA-FIIND"/>
    <property type="match status" value="1"/>
</dbReference>
<keyword evidence="4" id="KW-0391">Immunity</keyword>
<evidence type="ECO:0000259" key="8">
    <source>
        <dbReference type="PROSITE" id="PS51830"/>
    </source>
</evidence>
<dbReference type="InterPro" id="IPR051249">
    <property type="entry name" value="NLRP_Inflammasome"/>
</dbReference>
<organism evidence="9 10">
    <name type="scientific">Oreochromis niloticus</name>
    <name type="common">Nile tilapia</name>
    <name type="synonym">Tilapia nilotica</name>
    <dbReference type="NCBI Taxonomy" id="8128"/>
    <lineage>
        <taxon>Eukaryota</taxon>
        <taxon>Metazoa</taxon>
        <taxon>Chordata</taxon>
        <taxon>Craniata</taxon>
        <taxon>Vertebrata</taxon>
        <taxon>Euteleostomi</taxon>
        <taxon>Actinopterygii</taxon>
        <taxon>Neopterygii</taxon>
        <taxon>Teleostei</taxon>
        <taxon>Neoteleostei</taxon>
        <taxon>Acanthomorphata</taxon>
        <taxon>Ovalentaria</taxon>
        <taxon>Cichlomorphae</taxon>
        <taxon>Cichliformes</taxon>
        <taxon>Cichlidae</taxon>
        <taxon>African cichlids</taxon>
        <taxon>Pseudocrenilabrinae</taxon>
        <taxon>Oreochromini</taxon>
        <taxon>Oreochromis</taxon>
    </lineage>
</organism>
<dbReference type="Pfam" id="PF00619">
    <property type="entry name" value="CARD"/>
    <property type="match status" value="1"/>
</dbReference>
<accession>I3J8H0</accession>
<evidence type="ECO:0000256" key="4">
    <source>
        <dbReference type="ARBA" id="ARBA00022859"/>
    </source>
</evidence>
<dbReference type="PROSITE" id="PS51830">
    <property type="entry name" value="FIIND"/>
    <property type="match status" value="1"/>
</dbReference>
<feature type="coiled-coil region" evidence="6">
    <location>
        <begin position="137"/>
        <end position="202"/>
    </location>
</feature>
<dbReference type="InterPro" id="IPR001315">
    <property type="entry name" value="CARD"/>
</dbReference>
<evidence type="ECO:0000256" key="2">
    <source>
        <dbReference type="ARBA" id="ARBA00022490"/>
    </source>
</evidence>